<feature type="compositionally biased region" description="Polar residues" evidence="5">
    <location>
        <begin position="1083"/>
        <end position="1092"/>
    </location>
</feature>
<accession>A0A5C3KKF3</accession>
<dbReference type="GO" id="GO:0006508">
    <property type="term" value="P:proteolysis"/>
    <property type="evidence" value="ECO:0007669"/>
    <property type="project" value="UniProtKB-KW"/>
</dbReference>
<evidence type="ECO:0000313" key="8">
    <source>
        <dbReference type="Proteomes" id="UP000307440"/>
    </source>
</evidence>
<keyword evidence="2" id="KW-0645">Protease</keyword>
<dbReference type="InterPro" id="IPR040521">
    <property type="entry name" value="KDZ"/>
</dbReference>
<sequence length="1342" mass="151244">MSAAQPLTKKKYSTRDLQPVRQHNRMGAVYSSPVKRHYTKRDKNTTSKGYVMNAKRRQLASKLDKLLKQACGSSPAASAAPTNQDQPNGGLSALPYHDHEQEETSDDFPDGLAGELDVEMAEESALYKLQSDKRKREKLTAAQKRQKEYDAWAMLLPDIARSYLAYSSGLDGCPRPPLDRAALETSLCIIEGCKQRRKNMKLMFFDRFEDCCVRYCDCIPLAALLMLQGMFPSSPLKAQYAFDVELLGFDNELFKMACVADTALAAALNNNYHRRGYYMKTKKGDRLLLDPFRKSLGHARQWADGDWGDTFAVIPNDSDHPRHASSAPTTSNASETGGESATPTSNTTIASSAPSAAPKETKSNTKPAKKKSKTESPPVLDPTTNTRTECDRILQALCPACFGDTKFGRTIKEGLDIHVAIDANFSHRHLRTKDDCPVICPPRFFLPKQMVDRVGDHIAAVRTTRKRKPPIVPDEAVDNCEESHQAGNGSNVKTNMDKFDDGGIAALVCRHDIPLILANVDTPGEQQKYAVAMLVRLFTLIPANATLSVLYDVGCVLDRSLQLYEILPDAITARMVWATSAMHAYAHQWSCQLVYNPRFATGFGLTDGEGVERLWSRMRKLIGICRTSLRGRRIRLLDRQAQGIAYEMKSDLGAWIRRRLKRKIPEHIKEGQKSLEECAMTIPQLREQWGLQREAQLSVRAHAPERLKKELDAVLRLQTNLEKFESSLEAAHAELARTHTSVTANTVQTLEETADKMRDEVEKLYSSIHVEEIYPELDGIDLKYVRKLLVVRDLKINIRKRAIGNMFEYDRLDQAAAGRHQALGTKIHQSIRSTIKARAPALQTAIRRFNKNCVELAAMNKPDWNIPTPSILPTSIEELRHDPVLLEDVWILPSKQEIPPWLGDSTVRQGIRGMLRQDRCLEEQLRLGWESDNLCRFFGCELRAIDLASLNDDNILLRTELRRRCSQHLYLQTAWVTPLASAIRFAAHVDSSLLGSAPPFGLVWTAPLTPNKQRPQATMELADDGATDEEDDDDQDDDRGEEDYNDEDKAGFNDIGETDTGQALLLDLFGEDPPTAERGPATATMSPISWTPVDQLSHDTTLIQDMERSLDSRPHSHPPEKARVVMDIRKPNRVRFQFTSHEMGMLTSNSWLNDECVNGIAALLLECSPYPGSFGLFSTHHLPMVQYDASDAEIWRQTRTTDYWKKSAWIFPIHLPIRRHWVLAIVYPNEQHILMFDSFGATRNLQQEVNSVVDFVGRLIRCARSRGLLDTGLAARKDSWLASPLVCKAVQTNGYDCGVWVLMVISAIFRGYHLPCLDESRIPYFRYLLYQRVLRLPVLATV</sequence>
<evidence type="ECO:0000256" key="2">
    <source>
        <dbReference type="ARBA" id="ARBA00022670"/>
    </source>
</evidence>
<dbReference type="PANTHER" id="PTHR33096">
    <property type="entry name" value="CXC2 DOMAIN-CONTAINING PROTEIN"/>
    <property type="match status" value="1"/>
</dbReference>
<feature type="region of interest" description="Disordered" evidence="5">
    <location>
        <begin position="1070"/>
        <end position="1092"/>
    </location>
</feature>
<feature type="coiled-coil region" evidence="4">
    <location>
        <begin position="714"/>
        <end position="767"/>
    </location>
</feature>
<dbReference type="PROSITE" id="PS50600">
    <property type="entry name" value="ULP_PROTEASE"/>
    <property type="match status" value="1"/>
</dbReference>
<gene>
    <name evidence="7" type="ORF">FA15DRAFT_759211</name>
</gene>
<dbReference type="InterPro" id="IPR041320">
    <property type="entry name" value="CxC1"/>
</dbReference>
<dbReference type="GO" id="GO:0019783">
    <property type="term" value="F:ubiquitin-like protein peptidase activity"/>
    <property type="evidence" value="ECO:0007669"/>
    <property type="project" value="UniProtKB-ARBA"/>
</dbReference>
<evidence type="ECO:0000313" key="7">
    <source>
        <dbReference type="EMBL" id="TFK20686.1"/>
    </source>
</evidence>
<name>A0A5C3KKF3_COPMA</name>
<dbReference type="SUPFAM" id="SSF54001">
    <property type="entry name" value="Cysteine proteinases"/>
    <property type="match status" value="1"/>
</dbReference>
<dbReference type="Pfam" id="PF18758">
    <property type="entry name" value="KDZ"/>
    <property type="match status" value="1"/>
</dbReference>
<evidence type="ECO:0000256" key="1">
    <source>
        <dbReference type="ARBA" id="ARBA00005234"/>
    </source>
</evidence>
<feature type="domain" description="Ubiquitin-like protease family profile" evidence="6">
    <location>
        <begin position="1136"/>
        <end position="1308"/>
    </location>
</feature>
<dbReference type="Pfam" id="PF02902">
    <property type="entry name" value="Peptidase_C48"/>
    <property type="match status" value="1"/>
</dbReference>
<evidence type="ECO:0000256" key="4">
    <source>
        <dbReference type="SAM" id="Coils"/>
    </source>
</evidence>
<dbReference type="InterPro" id="IPR003653">
    <property type="entry name" value="Peptidase_C48_C"/>
</dbReference>
<dbReference type="Pfam" id="PF18802">
    <property type="entry name" value="CxC1"/>
    <property type="match status" value="1"/>
</dbReference>
<dbReference type="Gene3D" id="3.40.395.10">
    <property type="entry name" value="Adenoviral Proteinase, Chain A"/>
    <property type="match status" value="1"/>
</dbReference>
<feature type="compositionally biased region" description="Polar residues" evidence="5">
    <location>
        <begin position="326"/>
        <end position="339"/>
    </location>
</feature>
<comment type="similarity">
    <text evidence="1">Belongs to the peptidase C48 family.</text>
</comment>
<feature type="region of interest" description="Disordered" evidence="5">
    <location>
        <begin position="1011"/>
        <end position="1057"/>
    </location>
</feature>
<feature type="compositionally biased region" description="Low complexity" evidence="5">
    <location>
        <begin position="340"/>
        <end position="358"/>
    </location>
</feature>
<feature type="region of interest" description="Disordered" evidence="5">
    <location>
        <begin position="72"/>
        <end position="112"/>
    </location>
</feature>
<feature type="compositionally biased region" description="Acidic residues" evidence="5">
    <location>
        <begin position="1021"/>
        <end position="1046"/>
    </location>
</feature>
<keyword evidence="8" id="KW-1185">Reference proteome</keyword>
<dbReference type="OrthoDB" id="3253684at2759"/>
<evidence type="ECO:0000256" key="5">
    <source>
        <dbReference type="SAM" id="MobiDB-lite"/>
    </source>
</evidence>
<dbReference type="STRING" id="230819.A0A5C3KKF3"/>
<dbReference type="PANTHER" id="PTHR33096:SF1">
    <property type="entry name" value="CXC1-LIKE CYSTEINE CLUSTER ASSOCIATED WITH KDZ TRANSPOSASES DOMAIN-CONTAINING PROTEIN"/>
    <property type="match status" value="1"/>
</dbReference>
<reference evidence="7 8" key="1">
    <citation type="journal article" date="2019" name="Nat. Ecol. Evol.">
        <title>Megaphylogeny resolves global patterns of mushroom evolution.</title>
        <authorList>
            <person name="Varga T."/>
            <person name="Krizsan K."/>
            <person name="Foldi C."/>
            <person name="Dima B."/>
            <person name="Sanchez-Garcia M."/>
            <person name="Sanchez-Ramirez S."/>
            <person name="Szollosi G.J."/>
            <person name="Szarkandi J.G."/>
            <person name="Papp V."/>
            <person name="Albert L."/>
            <person name="Andreopoulos W."/>
            <person name="Angelini C."/>
            <person name="Antonin V."/>
            <person name="Barry K.W."/>
            <person name="Bougher N.L."/>
            <person name="Buchanan P."/>
            <person name="Buyck B."/>
            <person name="Bense V."/>
            <person name="Catcheside P."/>
            <person name="Chovatia M."/>
            <person name="Cooper J."/>
            <person name="Damon W."/>
            <person name="Desjardin D."/>
            <person name="Finy P."/>
            <person name="Geml J."/>
            <person name="Haridas S."/>
            <person name="Hughes K."/>
            <person name="Justo A."/>
            <person name="Karasinski D."/>
            <person name="Kautmanova I."/>
            <person name="Kiss B."/>
            <person name="Kocsube S."/>
            <person name="Kotiranta H."/>
            <person name="LaButti K.M."/>
            <person name="Lechner B.E."/>
            <person name="Liimatainen K."/>
            <person name="Lipzen A."/>
            <person name="Lukacs Z."/>
            <person name="Mihaltcheva S."/>
            <person name="Morgado L.N."/>
            <person name="Niskanen T."/>
            <person name="Noordeloos M.E."/>
            <person name="Ohm R.A."/>
            <person name="Ortiz-Santana B."/>
            <person name="Ovrebo C."/>
            <person name="Racz N."/>
            <person name="Riley R."/>
            <person name="Savchenko A."/>
            <person name="Shiryaev A."/>
            <person name="Soop K."/>
            <person name="Spirin V."/>
            <person name="Szebenyi C."/>
            <person name="Tomsovsky M."/>
            <person name="Tulloss R.E."/>
            <person name="Uehling J."/>
            <person name="Grigoriev I.V."/>
            <person name="Vagvolgyi C."/>
            <person name="Papp T."/>
            <person name="Martin F.M."/>
            <person name="Miettinen O."/>
            <person name="Hibbett D.S."/>
            <person name="Nagy L.G."/>
        </authorList>
    </citation>
    <scope>NUCLEOTIDE SEQUENCE [LARGE SCALE GENOMIC DNA]</scope>
    <source>
        <strain evidence="7 8">CBS 121175</strain>
    </source>
</reference>
<organism evidence="7 8">
    <name type="scientific">Coprinopsis marcescibilis</name>
    <name type="common">Agaric fungus</name>
    <name type="synonym">Psathyrella marcescibilis</name>
    <dbReference type="NCBI Taxonomy" id="230819"/>
    <lineage>
        <taxon>Eukaryota</taxon>
        <taxon>Fungi</taxon>
        <taxon>Dikarya</taxon>
        <taxon>Basidiomycota</taxon>
        <taxon>Agaricomycotina</taxon>
        <taxon>Agaricomycetes</taxon>
        <taxon>Agaricomycetidae</taxon>
        <taxon>Agaricales</taxon>
        <taxon>Agaricineae</taxon>
        <taxon>Psathyrellaceae</taxon>
        <taxon>Coprinopsis</taxon>
    </lineage>
</organism>
<evidence type="ECO:0000256" key="3">
    <source>
        <dbReference type="ARBA" id="ARBA00022801"/>
    </source>
</evidence>
<keyword evidence="3" id="KW-0378">Hydrolase</keyword>
<dbReference type="InterPro" id="IPR038765">
    <property type="entry name" value="Papain-like_cys_pep_sf"/>
</dbReference>
<feature type="region of interest" description="Disordered" evidence="5">
    <location>
        <begin position="313"/>
        <end position="385"/>
    </location>
</feature>
<evidence type="ECO:0000259" key="6">
    <source>
        <dbReference type="PROSITE" id="PS50600"/>
    </source>
</evidence>
<dbReference type="Proteomes" id="UP000307440">
    <property type="component" value="Unassembled WGS sequence"/>
</dbReference>
<feature type="region of interest" description="Disordered" evidence="5">
    <location>
        <begin position="1"/>
        <end position="54"/>
    </location>
</feature>
<dbReference type="GO" id="GO:0008234">
    <property type="term" value="F:cysteine-type peptidase activity"/>
    <property type="evidence" value="ECO:0007669"/>
    <property type="project" value="InterPro"/>
</dbReference>
<protein>
    <recommendedName>
        <fullName evidence="6">Ubiquitin-like protease family profile domain-containing protein</fullName>
    </recommendedName>
</protein>
<dbReference type="EMBL" id="ML210291">
    <property type="protein sequence ID" value="TFK20686.1"/>
    <property type="molecule type" value="Genomic_DNA"/>
</dbReference>
<proteinExistence type="inferred from homology"/>
<keyword evidence="4" id="KW-0175">Coiled coil</keyword>